<proteinExistence type="predicted"/>
<gene>
    <name evidence="3" type="ORF">Pyn_34738</name>
</gene>
<dbReference type="OrthoDB" id="1750606at2759"/>
<dbReference type="InterPro" id="IPR025558">
    <property type="entry name" value="DUF4283"/>
</dbReference>
<evidence type="ECO:0000313" key="3">
    <source>
        <dbReference type="EMBL" id="PQQ01044.1"/>
    </source>
</evidence>
<organism evidence="3 4">
    <name type="scientific">Prunus yedoensis var. nudiflora</name>
    <dbReference type="NCBI Taxonomy" id="2094558"/>
    <lineage>
        <taxon>Eukaryota</taxon>
        <taxon>Viridiplantae</taxon>
        <taxon>Streptophyta</taxon>
        <taxon>Embryophyta</taxon>
        <taxon>Tracheophyta</taxon>
        <taxon>Spermatophyta</taxon>
        <taxon>Magnoliopsida</taxon>
        <taxon>eudicotyledons</taxon>
        <taxon>Gunneridae</taxon>
        <taxon>Pentapetalae</taxon>
        <taxon>rosids</taxon>
        <taxon>fabids</taxon>
        <taxon>Rosales</taxon>
        <taxon>Rosaceae</taxon>
        <taxon>Amygdaloideae</taxon>
        <taxon>Amygdaleae</taxon>
        <taxon>Prunus</taxon>
    </lineage>
</organism>
<accession>A0A314YAJ3</accession>
<reference evidence="3 4" key="1">
    <citation type="submission" date="2018-02" db="EMBL/GenBank/DDBJ databases">
        <title>Draft genome of wild Prunus yedoensis var. nudiflora.</title>
        <authorList>
            <person name="Baek S."/>
            <person name="Kim J.-H."/>
            <person name="Choi K."/>
            <person name="Kim G.-B."/>
            <person name="Cho A."/>
            <person name="Jang H."/>
            <person name="Shin C.-H."/>
            <person name="Yu H.-J."/>
            <person name="Mun J.-H."/>
        </authorList>
    </citation>
    <scope>NUCLEOTIDE SEQUENCE [LARGE SCALE GENOMIC DNA]</scope>
    <source>
        <strain evidence="4">cv. Jeju island</strain>
        <tissue evidence="3">Leaf</tissue>
    </source>
</reference>
<name>A0A314YAJ3_PRUYE</name>
<evidence type="ECO:0000256" key="1">
    <source>
        <dbReference type="SAM" id="MobiDB-lite"/>
    </source>
</evidence>
<evidence type="ECO:0000313" key="4">
    <source>
        <dbReference type="Proteomes" id="UP000250321"/>
    </source>
</evidence>
<sequence length="212" mass="23521">MEELEQRFGSNLCLSQKERVGIQIAAEKCGDLWKGSSVTLVARVLTNWAVQIEGFIGMFTRLWRGMDGVSIKEIGERRFQVRFANKKDKLRVLDMEPWTSSESLVLLAETHVGMDAREMEVGTVPSGVQFHGIPPFNMATLVARKIGRTCVEKLVEDRVPVDTKKEILKSYAGLEAEEDLRGRRLQSGGHSGFKGGAGSDGSKHESDALRTL</sequence>
<protein>
    <recommendedName>
        <fullName evidence="2">DUF4283 domain-containing protein</fullName>
    </recommendedName>
</protein>
<evidence type="ECO:0000259" key="2">
    <source>
        <dbReference type="Pfam" id="PF14111"/>
    </source>
</evidence>
<feature type="compositionally biased region" description="Gly residues" evidence="1">
    <location>
        <begin position="189"/>
        <end position="199"/>
    </location>
</feature>
<feature type="compositionally biased region" description="Basic and acidic residues" evidence="1">
    <location>
        <begin position="201"/>
        <end position="212"/>
    </location>
</feature>
<dbReference type="AlphaFoldDB" id="A0A314YAJ3"/>
<dbReference type="EMBL" id="PJQY01001618">
    <property type="protein sequence ID" value="PQQ01044.1"/>
    <property type="molecule type" value="Genomic_DNA"/>
</dbReference>
<dbReference type="STRING" id="2094558.A0A314YAJ3"/>
<dbReference type="Proteomes" id="UP000250321">
    <property type="component" value="Unassembled WGS sequence"/>
</dbReference>
<feature type="region of interest" description="Disordered" evidence="1">
    <location>
        <begin position="180"/>
        <end position="212"/>
    </location>
</feature>
<keyword evidence="4" id="KW-1185">Reference proteome</keyword>
<dbReference type="Pfam" id="PF14111">
    <property type="entry name" value="DUF4283"/>
    <property type="match status" value="1"/>
</dbReference>
<comment type="caution">
    <text evidence="3">The sequence shown here is derived from an EMBL/GenBank/DDBJ whole genome shotgun (WGS) entry which is preliminary data.</text>
</comment>
<feature type="domain" description="DUF4283" evidence="2">
    <location>
        <begin position="39"/>
        <end position="108"/>
    </location>
</feature>